<dbReference type="GO" id="GO:0005886">
    <property type="term" value="C:plasma membrane"/>
    <property type="evidence" value="ECO:0007669"/>
    <property type="project" value="TreeGrafter"/>
</dbReference>
<comment type="similarity">
    <text evidence="1">Belongs to the GSP E family.</text>
</comment>
<sequence length="580" mass="63799">METQRDPADSEPAYAIEDSGSELMQEQVNTVQQRLLERFEAESQISSQAHAPVREAAFRRWLGEASGMLLGDLRQARTELADFGLIPFAQGQRRLCVALRRADHAIDLVLADPFDRGIRLWIESRLREAGHPRTRWYVATTGDVQAFYARLERETRALQAETGGISDSAGSDSGTLELSLAQISADESPVVRFLNGTLYDALQAQASDIHLECGPRGLVVKYRLDGVLQSVSRPEGKEFADRVISRLKVLADLDISERRVPQDGRLKLSRAGREIDVRVSIMPSSYGEDAVLRILDRYQLAADQTLSVDHLGFDAHAAAFIRRLAQMPYGLLLVTGPTGSGKTTTLYGVLSEIHTGQDKMITIEDPVEYQLPDVLQIPVNEAKGLTFARGLRSILRHDPDRIMVGEMRDAETAQIAVQAALTGHQVYATVHANNVFDVIGRLASMGVDPYNLVAALNGVVAQRLVRVICPHCTEPERPAVDLLVASGLSPDVLDQGWRFQHGRGCSHCRGTGYKGRRAIAQTMALDIELKSLIAERASPAQLRRAAEERGLTTLRHAALELVRAGTTTLEEANRVTAVQE</sequence>
<dbReference type="Gene3D" id="3.30.450.90">
    <property type="match status" value="1"/>
</dbReference>
<dbReference type="InterPro" id="IPR001482">
    <property type="entry name" value="T2SS/T4SS_dom"/>
</dbReference>
<dbReference type="InterPro" id="IPR027417">
    <property type="entry name" value="P-loop_NTPase"/>
</dbReference>
<evidence type="ECO:0000256" key="4">
    <source>
        <dbReference type="SAM" id="MobiDB-lite"/>
    </source>
</evidence>
<name>B1Y7C4_LEPCP</name>
<dbReference type="PANTHER" id="PTHR30258">
    <property type="entry name" value="TYPE II SECRETION SYSTEM PROTEIN GSPE-RELATED"/>
    <property type="match status" value="1"/>
</dbReference>
<dbReference type="eggNOG" id="COG2804">
    <property type="taxonomic scope" value="Bacteria"/>
</dbReference>
<dbReference type="Proteomes" id="UP000001693">
    <property type="component" value="Chromosome"/>
</dbReference>
<keyword evidence="2" id="KW-0547">Nucleotide-binding</keyword>
<reference evidence="6 7" key="1">
    <citation type="submission" date="2008-03" db="EMBL/GenBank/DDBJ databases">
        <title>Complete sequence of Leptothrix cholodnii SP-6.</title>
        <authorList>
            <consortium name="US DOE Joint Genome Institute"/>
            <person name="Copeland A."/>
            <person name="Lucas S."/>
            <person name="Lapidus A."/>
            <person name="Glavina del Rio T."/>
            <person name="Dalin E."/>
            <person name="Tice H."/>
            <person name="Bruce D."/>
            <person name="Goodwin L."/>
            <person name="Pitluck S."/>
            <person name="Chertkov O."/>
            <person name="Brettin T."/>
            <person name="Detter J.C."/>
            <person name="Han C."/>
            <person name="Kuske C.R."/>
            <person name="Schmutz J."/>
            <person name="Larimer F."/>
            <person name="Land M."/>
            <person name="Hauser L."/>
            <person name="Kyrpides N."/>
            <person name="Lykidis A."/>
            <person name="Emerson D."/>
            <person name="Richardson P."/>
        </authorList>
    </citation>
    <scope>NUCLEOTIDE SEQUENCE [LARGE SCALE GENOMIC DNA]</scope>
    <source>
        <strain evidence="7">ATCC 51168 / LMG 8142 / SP-6</strain>
    </source>
</reference>
<evidence type="ECO:0000256" key="3">
    <source>
        <dbReference type="ARBA" id="ARBA00022840"/>
    </source>
</evidence>
<dbReference type="HOGENOM" id="CLU_013446_10_5_4"/>
<evidence type="ECO:0000313" key="7">
    <source>
        <dbReference type="Proteomes" id="UP000001693"/>
    </source>
</evidence>
<dbReference type="SUPFAM" id="SSF160246">
    <property type="entry name" value="EspE N-terminal domain-like"/>
    <property type="match status" value="1"/>
</dbReference>
<dbReference type="Pfam" id="PF00437">
    <property type="entry name" value="T2SSE"/>
    <property type="match status" value="1"/>
</dbReference>
<accession>B1Y7C4</accession>
<proteinExistence type="inferred from homology"/>
<feature type="domain" description="Bacterial type II secretion system protein E" evidence="5">
    <location>
        <begin position="395"/>
        <end position="409"/>
    </location>
</feature>
<dbReference type="InterPro" id="IPR037257">
    <property type="entry name" value="T2SS_E_N_sf"/>
</dbReference>
<keyword evidence="7" id="KW-1185">Reference proteome</keyword>
<dbReference type="CDD" id="cd01129">
    <property type="entry name" value="PulE-GspE-like"/>
    <property type="match status" value="1"/>
</dbReference>
<dbReference type="GO" id="GO:0005524">
    <property type="term" value="F:ATP binding"/>
    <property type="evidence" value="ECO:0007669"/>
    <property type="project" value="UniProtKB-KW"/>
</dbReference>
<dbReference type="EMBL" id="CP001013">
    <property type="protein sequence ID" value="ACB34879.1"/>
    <property type="molecule type" value="Genomic_DNA"/>
</dbReference>
<keyword evidence="3" id="KW-0067">ATP-binding</keyword>
<evidence type="ECO:0000259" key="5">
    <source>
        <dbReference type="PROSITE" id="PS00662"/>
    </source>
</evidence>
<evidence type="ECO:0000256" key="2">
    <source>
        <dbReference type="ARBA" id="ARBA00022741"/>
    </source>
</evidence>
<dbReference type="STRING" id="395495.Lcho_2614"/>
<organism evidence="6 7">
    <name type="scientific">Leptothrix cholodnii (strain ATCC 51168 / LMG 8142 / SP-6)</name>
    <name type="common">Leptothrix discophora (strain SP-6)</name>
    <dbReference type="NCBI Taxonomy" id="395495"/>
    <lineage>
        <taxon>Bacteria</taxon>
        <taxon>Pseudomonadati</taxon>
        <taxon>Pseudomonadota</taxon>
        <taxon>Betaproteobacteria</taxon>
        <taxon>Burkholderiales</taxon>
        <taxon>Sphaerotilaceae</taxon>
        <taxon>Leptothrix</taxon>
    </lineage>
</organism>
<gene>
    <name evidence="6" type="ordered locus">Lcho_2614</name>
</gene>
<evidence type="ECO:0000313" key="6">
    <source>
        <dbReference type="EMBL" id="ACB34879.1"/>
    </source>
</evidence>
<dbReference type="GO" id="GO:0016887">
    <property type="term" value="F:ATP hydrolysis activity"/>
    <property type="evidence" value="ECO:0007669"/>
    <property type="project" value="TreeGrafter"/>
</dbReference>
<dbReference type="RefSeq" id="WP_012347635.1">
    <property type="nucleotide sequence ID" value="NC_010524.1"/>
</dbReference>
<dbReference type="PROSITE" id="PS00662">
    <property type="entry name" value="T2SP_E"/>
    <property type="match status" value="1"/>
</dbReference>
<dbReference type="SUPFAM" id="SSF52540">
    <property type="entry name" value="P-loop containing nucleoside triphosphate hydrolases"/>
    <property type="match status" value="1"/>
</dbReference>
<dbReference type="AlphaFoldDB" id="B1Y7C4"/>
<dbReference type="Gene3D" id="3.40.50.300">
    <property type="entry name" value="P-loop containing nucleotide triphosphate hydrolases"/>
    <property type="match status" value="1"/>
</dbReference>
<dbReference type="KEGG" id="lch:Lcho_2614"/>
<dbReference type="PANTHER" id="PTHR30258:SF1">
    <property type="entry name" value="PROTEIN TRANSPORT PROTEIN HOFB HOMOLOG"/>
    <property type="match status" value="1"/>
</dbReference>
<feature type="region of interest" description="Disordered" evidence="4">
    <location>
        <begin position="1"/>
        <end position="21"/>
    </location>
</feature>
<protein>
    <submittedName>
        <fullName evidence="6">Type II secretion system protein E</fullName>
    </submittedName>
</protein>
<evidence type="ECO:0000256" key="1">
    <source>
        <dbReference type="ARBA" id="ARBA00006611"/>
    </source>
</evidence>